<organism evidence="4 5">
    <name type="scientific">Momordica charantia</name>
    <name type="common">Bitter gourd</name>
    <name type="synonym">Balsam pear</name>
    <dbReference type="NCBI Taxonomy" id="3673"/>
    <lineage>
        <taxon>Eukaryota</taxon>
        <taxon>Viridiplantae</taxon>
        <taxon>Streptophyta</taxon>
        <taxon>Embryophyta</taxon>
        <taxon>Tracheophyta</taxon>
        <taxon>Spermatophyta</taxon>
        <taxon>Magnoliopsida</taxon>
        <taxon>eudicotyledons</taxon>
        <taxon>Gunneridae</taxon>
        <taxon>Pentapetalae</taxon>
        <taxon>rosids</taxon>
        <taxon>fabids</taxon>
        <taxon>Cucurbitales</taxon>
        <taxon>Cucurbitaceae</taxon>
        <taxon>Momordiceae</taxon>
        <taxon>Momordica</taxon>
    </lineage>
</organism>
<evidence type="ECO:0000256" key="1">
    <source>
        <dbReference type="PROSITE-ProRule" id="PRU00103"/>
    </source>
</evidence>
<gene>
    <name evidence="5" type="primary">LOC111025128</name>
</gene>
<dbReference type="GO" id="GO:0005874">
    <property type="term" value="C:microtubule"/>
    <property type="evidence" value="ECO:0007669"/>
    <property type="project" value="InterPro"/>
</dbReference>
<evidence type="ECO:0000256" key="2">
    <source>
        <dbReference type="SAM" id="MobiDB-lite"/>
    </source>
</evidence>
<dbReference type="InterPro" id="IPR011989">
    <property type="entry name" value="ARM-like"/>
</dbReference>
<dbReference type="InterPro" id="IPR021133">
    <property type="entry name" value="HEAT_type_2"/>
</dbReference>
<proteinExistence type="predicted"/>
<feature type="compositionally biased region" description="Polar residues" evidence="2">
    <location>
        <begin position="172"/>
        <end position="186"/>
    </location>
</feature>
<dbReference type="Pfam" id="PF24714">
    <property type="entry name" value="TOR1L1_N"/>
    <property type="match status" value="1"/>
</dbReference>
<dbReference type="InterPro" id="IPR057600">
    <property type="entry name" value="TORTIFOLIA1/SINE1-2_N"/>
</dbReference>
<feature type="repeat" description="HEAT" evidence="1">
    <location>
        <begin position="96"/>
        <end position="134"/>
    </location>
</feature>
<feature type="domain" description="TORTIFOLIA1/SINE1-2 N-terminal" evidence="3">
    <location>
        <begin position="5"/>
        <end position="165"/>
    </location>
</feature>
<reference evidence="5" key="1">
    <citation type="submission" date="2025-08" db="UniProtKB">
        <authorList>
            <consortium name="RefSeq"/>
        </authorList>
    </citation>
    <scope>IDENTIFICATION</scope>
</reference>
<dbReference type="PANTHER" id="PTHR31355">
    <property type="entry name" value="MICROTUBULE-ASSOCIATED PROTEIN TORTIFOLIA1"/>
    <property type="match status" value="1"/>
</dbReference>
<evidence type="ECO:0000313" key="5">
    <source>
        <dbReference type="RefSeq" id="XP_022158664.1"/>
    </source>
</evidence>
<keyword evidence="4" id="KW-1185">Reference proteome</keyword>
<dbReference type="AlphaFoldDB" id="A0A6J1E027"/>
<dbReference type="InterPro" id="IPR016024">
    <property type="entry name" value="ARM-type_fold"/>
</dbReference>
<sequence>MSSQITKPPFSVFLKPLMETLTLEQDLNSQIGSALCLAAAVEAAPEPDVSQLRKNLPRLGKLAKNEGFKAKAALLVLIGSIVGVGGATSRSVLDWLVPCIVEFLSNDDWAVRKAAAETLGRVAVVERDLAVDYKASCISSLESRRFDKIKVVRETMNQTLELWKEIPDASEDVSTASLSKSPPTDNGNGGCFPPVSTCPHEDSLRTPLKKTVPTGRSSPLGVSRVTNNNKKVSPRSTDKTSSTPISKLERQKSSDWSVEIAVSNSPSSKFASENNAAGSGSGNIGTIGNSHLNAKRALYNDMRDEKVNKFSNLRSGSRVVPFEEHENRDSDVTVGSSSEETFGSHKDFEDISLIRDQLRQIENQQSSLLNLLQSFIGSSQSGMNSLEKRVHGLEMALDEISYDLGLSSGRVPNNGFAENSCCKLPGAEFLSSKFWRRAEGRYSSSKFCSTAPPNDLHHTPDRDSVAESIKQNSQRFWSQSRGGLVVNPLADVDGELRENLGQYPKRLLKSVIQEDDGVPIYNANGTD</sequence>
<accession>A0A6J1E027</accession>
<dbReference type="GO" id="GO:0008017">
    <property type="term" value="F:microtubule binding"/>
    <property type="evidence" value="ECO:0007669"/>
    <property type="project" value="InterPro"/>
</dbReference>
<dbReference type="RefSeq" id="XP_022158664.1">
    <property type="nucleotide sequence ID" value="XM_022302972.1"/>
</dbReference>
<feature type="region of interest" description="Disordered" evidence="2">
    <location>
        <begin position="172"/>
        <end position="288"/>
    </location>
</feature>
<dbReference type="GeneID" id="111025128"/>
<dbReference type="InterPro" id="IPR033337">
    <property type="entry name" value="TORTIFOLIA1/SINE1-2"/>
</dbReference>
<evidence type="ECO:0000313" key="4">
    <source>
        <dbReference type="Proteomes" id="UP000504603"/>
    </source>
</evidence>
<dbReference type="OrthoDB" id="1904066at2759"/>
<feature type="compositionally biased region" description="Polar residues" evidence="2">
    <location>
        <begin position="224"/>
        <end position="245"/>
    </location>
</feature>
<dbReference type="Gene3D" id="1.25.10.10">
    <property type="entry name" value="Leucine-rich Repeat Variant"/>
    <property type="match status" value="1"/>
</dbReference>
<dbReference type="PROSITE" id="PS50077">
    <property type="entry name" value="HEAT_REPEAT"/>
    <property type="match status" value="1"/>
</dbReference>
<dbReference type="Proteomes" id="UP000504603">
    <property type="component" value="Unplaced"/>
</dbReference>
<dbReference type="KEGG" id="mcha:111025128"/>
<dbReference type="PANTHER" id="PTHR31355:SF32">
    <property type="entry name" value="TORTIFOLIA1-LIKE PROTEIN 4"/>
    <property type="match status" value="1"/>
</dbReference>
<dbReference type="SUPFAM" id="SSF48371">
    <property type="entry name" value="ARM repeat"/>
    <property type="match status" value="1"/>
</dbReference>
<name>A0A6J1E027_MOMCH</name>
<protein>
    <submittedName>
        <fullName evidence="5">TORTIFOLIA1-like protein 4</fullName>
    </submittedName>
</protein>
<evidence type="ECO:0000259" key="3">
    <source>
        <dbReference type="Pfam" id="PF24714"/>
    </source>
</evidence>